<dbReference type="RefSeq" id="WP_115558154.1">
    <property type="nucleotide sequence ID" value="NZ_CP031376.1"/>
</dbReference>
<dbReference type="GO" id="GO:0006646">
    <property type="term" value="P:phosphatidylethanolamine biosynthetic process"/>
    <property type="evidence" value="ECO:0007669"/>
    <property type="project" value="TreeGrafter"/>
</dbReference>
<dbReference type="PANTHER" id="PTHR22603:SF66">
    <property type="entry name" value="ETHANOLAMINE KINASE"/>
    <property type="match status" value="1"/>
</dbReference>
<dbReference type="Proteomes" id="UP000254792">
    <property type="component" value="Chromosome"/>
</dbReference>
<dbReference type="SUPFAM" id="SSF56112">
    <property type="entry name" value="Protein kinase-like (PK-like)"/>
    <property type="match status" value="1"/>
</dbReference>
<sequence length="263" mass="31474">MKNVTFLELGLTNLTYLENGLFCKKSNFIVDDFLDRKNEFQVLKEISNLENSVLIKPVKFGFKSNLFTSSYEYFDDSETLESREINPEIILEIAKAIKKMHEIKLKNSKVKKFNFKKILNFFEENTKNLIFDLIPFKEKIYKIINENQITEFTFCHNDLVPGNFLFTNSGLKIIDYDFASLNDPLFDLASFVSETLKQDPLFTRTFLKEFDLTIDEYKKVTNYIFYQNYLWCYWAMYMFQRTEKNIFQKIAKDKYEQLINTKF</sequence>
<dbReference type="GO" id="GO:0004305">
    <property type="term" value="F:ethanolamine kinase activity"/>
    <property type="evidence" value="ECO:0007669"/>
    <property type="project" value="TreeGrafter"/>
</dbReference>
<proteinExistence type="predicted"/>
<evidence type="ECO:0000313" key="1">
    <source>
        <dbReference type="EMBL" id="AXK51247.1"/>
    </source>
</evidence>
<dbReference type="KEGG" id="salx:SALLE_v1c05750"/>
<evidence type="ECO:0000313" key="2">
    <source>
        <dbReference type="Proteomes" id="UP000254792"/>
    </source>
</evidence>
<dbReference type="Pfam" id="PF01633">
    <property type="entry name" value="Choline_kinase"/>
    <property type="match status" value="1"/>
</dbReference>
<keyword evidence="2" id="KW-1185">Reference proteome</keyword>
<evidence type="ECO:0008006" key="3">
    <source>
        <dbReference type="Google" id="ProtNLM"/>
    </source>
</evidence>
<name>A0A345Z3R8_9MOLU</name>
<protein>
    <recommendedName>
        <fullName evidence="3">Choline kinase</fullName>
    </recommendedName>
</protein>
<organism evidence="1 2">
    <name type="scientific">Spiroplasma alleghenense</name>
    <dbReference type="NCBI Taxonomy" id="216931"/>
    <lineage>
        <taxon>Bacteria</taxon>
        <taxon>Bacillati</taxon>
        <taxon>Mycoplasmatota</taxon>
        <taxon>Mollicutes</taxon>
        <taxon>Entomoplasmatales</taxon>
        <taxon>Spiroplasmataceae</taxon>
        <taxon>Spiroplasma</taxon>
    </lineage>
</organism>
<dbReference type="Gene3D" id="3.90.1200.10">
    <property type="match status" value="1"/>
</dbReference>
<reference evidence="1 2" key="1">
    <citation type="submission" date="2018-07" db="EMBL/GenBank/DDBJ databases">
        <title>Complete genome sequence of Spiroplasma alleghenense PLHS-1 (ATCC 51752).</title>
        <authorList>
            <person name="Chou L."/>
            <person name="Lee T.-Y."/>
            <person name="Tsai Y.-M."/>
            <person name="Kuo C.-H."/>
        </authorList>
    </citation>
    <scope>NUCLEOTIDE SEQUENCE [LARGE SCALE GENOMIC DNA]</scope>
    <source>
        <strain evidence="1 2">PLHS-1</strain>
    </source>
</reference>
<dbReference type="AlphaFoldDB" id="A0A345Z3R8"/>
<dbReference type="InterPro" id="IPR011009">
    <property type="entry name" value="Kinase-like_dom_sf"/>
</dbReference>
<dbReference type="EMBL" id="CP031376">
    <property type="protein sequence ID" value="AXK51247.1"/>
    <property type="molecule type" value="Genomic_DNA"/>
</dbReference>
<dbReference type="GO" id="GO:0005737">
    <property type="term" value="C:cytoplasm"/>
    <property type="evidence" value="ECO:0007669"/>
    <property type="project" value="TreeGrafter"/>
</dbReference>
<dbReference type="PANTHER" id="PTHR22603">
    <property type="entry name" value="CHOLINE/ETHANOALAMINE KINASE"/>
    <property type="match status" value="1"/>
</dbReference>
<gene>
    <name evidence="1" type="ORF">SALLE_v1c05750</name>
</gene>
<dbReference type="OrthoDB" id="9803871at2"/>
<accession>A0A345Z3R8</accession>